<organism evidence="2 3">
    <name type="scientific">Shewanella electrica</name>
    <dbReference type="NCBI Taxonomy" id="515560"/>
    <lineage>
        <taxon>Bacteria</taxon>
        <taxon>Pseudomonadati</taxon>
        <taxon>Pseudomonadota</taxon>
        <taxon>Gammaproteobacteria</taxon>
        <taxon>Alteromonadales</taxon>
        <taxon>Shewanellaceae</taxon>
        <taxon>Shewanella</taxon>
    </lineage>
</organism>
<dbReference type="SUPFAM" id="SSF52833">
    <property type="entry name" value="Thioredoxin-like"/>
    <property type="match status" value="1"/>
</dbReference>
<comment type="caution">
    <text evidence="2">The sequence shown here is derived from an EMBL/GenBank/DDBJ whole genome shotgun (WGS) entry which is preliminary data.</text>
</comment>
<dbReference type="InterPro" id="IPR050983">
    <property type="entry name" value="GST_Omega/HSP26"/>
</dbReference>
<keyword evidence="3" id="KW-1185">Reference proteome</keyword>
<dbReference type="PANTHER" id="PTHR43968">
    <property type="match status" value="1"/>
</dbReference>
<dbReference type="InterPro" id="IPR004045">
    <property type="entry name" value="Glutathione_S-Trfase_N"/>
</dbReference>
<dbReference type="RefSeq" id="WP_238896577.1">
    <property type="nucleotide sequence ID" value="NZ_JAKOGG010000007.1"/>
</dbReference>
<name>A0ABT2FL78_9GAMM</name>
<dbReference type="PROSITE" id="PS50404">
    <property type="entry name" value="GST_NTER"/>
    <property type="match status" value="1"/>
</dbReference>
<evidence type="ECO:0000313" key="2">
    <source>
        <dbReference type="EMBL" id="MCS4557097.1"/>
    </source>
</evidence>
<protein>
    <submittedName>
        <fullName evidence="2">Glutathione S-transferase N-terminal domain-containing protein</fullName>
    </submittedName>
</protein>
<dbReference type="Gene3D" id="3.40.30.10">
    <property type="entry name" value="Glutaredoxin"/>
    <property type="match status" value="1"/>
</dbReference>
<dbReference type="Pfam" id="PF13417">
    <property type="entry name" value="GST_N_3"/>
    <property type="match status" value="1"/>
</dbReference>
<gene>
    <name evidence="2" type="ORF">L9G74_11645</name>
</gene>
<dbReference type="Gene3D" id="1.20.1050.10">
    <property type="match status" value="1"/>
</dbReference>
<dbReference type="InterPro" id="IPR036249">
    <property type="entry name" value="Thioredoxin-like_sf"/>
</dbReference>
<dbReference type="EMBL" id="JAKOGG010000007">
    <property type="protein sequence ID" value="MCS4557097.1"/>
    <property type="molecule type" value="Genomic_DNA"/>
</dbReference>
<sequence length="223" mass="25620">MSDEPQLPLLYNFRRCPYAIRARLAIIASGIVVNVRDIVLKHKPEPMLAISPKGTVPVLQLPNGVVIDESADIALWALTQRDPQQLFKLSTTEQQWTMAQLARNDGEFKHWLDRYKYFDRFPEQSQTEYFTAALASLQPLEQQLASHADDFLLQRLTLVDLLLLPFVRQFALVDDAAFAAAPLPRVQQWLAHGLAQPWFIYAMQKRPIWLETGTEYPLLLPMH</sequence>
<dbReference type="Proteomes" id="UP001201549">
    <property type="component" value="Unassembled WGS sequence"/>
</dbReference>
<accession>A0ABT2FL78</accession>
<feature type="domain" description="GST N-terminal" evidence="1">
    <location>
        <begin position="6"/>
        <end position="85"/>
    </location>
</feature>
<dbReference type="InterPro" id="IPR036282">
    <property type="entry name" value="Glutathione-S-Trfase_C_sf"/>
</dbReference>
<evidence type="ECO:0000259" key="1">
    <source>
        <dbReference type="PROSITE" id="PS50404"/>
    </source>
</evidence>
<reference evidence="3" key="1">
    <citation type="submission" date="2023-07" db="EMBL/GenBank/DDBJ databases">
        <title>Shewanella mangrovi sp. nov., an acetaldehyde- degrading bacterium isolated from mangrove sediment.</title>
        <authorList>
            <person name="Liu Y."/>
        </authorList>
    </citation>
    <scope>NUCLEOTIDE SEQUENCE [LARGE SCALE GENOMIC DNA]</scope>
    <source>
        <strain evidence="3">C32</strain>
    </source>
</reference>
<dbReference type="SUPFAM" id="SSF47616">
    <property type="entry name" value="GST C-terminal domain-like"/>
    <property type="match status" value="1"/>
</dbReference>
<dbReference type="PANTHER" id="PTHR43968:SF6">
    <property type="entry name" value="GLUTATHIONE S-TRANSFERASE OMEGA"/>
    <property type="match status" value="1"/>
</dbReference>
<proteinExistence type="predicted"/>
<evidence type="ECO:0000313" key="3">
    <source>
        <dbReference type="Proteomes" id="UP001201549"/>
    </source>
</evidence>